<name>A0A3A8P9Z3_9BACT</name>
<accession>A0A3A8P9Z3</accession>
<feature type="signal peptide" evidence="1">
    <location>
        <begin position="1"/>
        <end position="22"/>
    </location>
</feature>
<reference evidence="3" key="1">
    <citation type="submission" date="2018-09" db="EMBL/GenBank/DDBJ databases">
        <authorList>
            <person name="Livingstone P.G."/>
            <person name="Whitworth D.E."/>
        </authorList>
    </citation>
    <scope>NUCLEOTIDE SEQUENCE [LARGE SCALE GENOMIC DNA]</scope>
    <source>
        <strain evidence="3">CA051B</strain>
    </source>
</reference>
<evidence type="ECO:0000313" key="2">
    <source>
        <dbReference type="EMBL" id="RKH52729.1"/>
    </source>
</evidence>
<comment type="caution">
    <text evidence="2">The sequence shown here is derived from an EMBL/GenBank/DDBJ whole genome shotgun (WGS) entry which is preliminary data.</text>
</comment>
<keyword evidence="1" id="KW-0732">Signal</keyword>
<keyword evidence="3" id="KW-1185">Reference proteome</keyword>
<evidence type="ECO:0000313" key="3">
    <source>
        <dbReference type="Proteomes" id="UP000272888"/>
    </source>
</evidence>
<gene>
    <name evidence="2" type="ORF">D7V93_27610</name>
</gene>
<evidence type="ECO:0000256" key="1">
    <source>
        <dbReference type="SAM" id="SignalP"/>
    </source>
</evidence>
<proteinExistence type="predicted"/>
<dbReference type="RefSeq" id="WP_120646235.1">
    <property type="nucleotide sequence ID" value="NZ_RAWB01000348.1"/>
</dbReference>
<feature type="chain" id="PRO_5017370936" evidence="1">
    <location>
        <begin position="23"/>
        <end position="229"/>
    </location>
</feature>
<organism evidence="2 3">
    <name type="scientific">Corallococcus llansteffanensis</name>
    <dbReference type="NCBI Taxonomy" id="2316731"/>
    <lineage>
        <taxon>Bacteria</taxon>
        <taxon>Pseudomonadati</taxon>
        <taxon>Myxococcota</taxon>
        <taxon>Myxococcia</taxon>
        <taxon>Myxococcales</taxon>
        <taxon>Cystobacterineae</taxon>
        <taxon>Myxococcaceae</taxon>
        <taxon>Corallococcus</taxon>
    </lineage>
</organism>
<dbReference type="AlphaFoldDB" id="A0A3A8P9Z3"/>
<protein>
    <submittedName>
        <fullName evidence="2">Uncharacterized protein</fullName>
    </submittedName>
</protein>
<sequence>MTRVLRRWVLLLALGGSAPGWAQRANFTWEIPKTVSVVDVPGSVDANGVPVKLRAVRSKEKPDVIVRQVVERFLSWGFVVPPGSQQPQLMREPMVTAIDTRNFISYTAIIQVNPDGTTTVILGEANLGAAKAPPSSGLPVFPGGTKALTAETEGTHTVSYTVANKTSADVEAFYREELGKRGYREVQPRLFRSATEELQLSLGATKDGSMAVRLVRRAAVPDDELSSGK</sequence>
<dbReference type="EMBL" id="RAWB01000348">
    <property type="protein sequence ID" value="RKH52729.1"/>
    <property type="molecule type" value="Genomic_DNA"/>
</dbReference>
<dbReference type="Proteomes" id="UP000272888">
    <property type="component" value="Unassembled WGS sequence"/>
</dbReference>